<keyword evidence="8" id="KW-1185">Reference proteome</keyword>
<keyword evidence="4" id="KW-0378">Hydrolase</keyword>
<dbReference type="InterPro" id="IPR011650">
    <property type="entry name" value="Peptidase_M20_dimer"/>
</dbReference>
<evidence type="ECO:0000256" key="2">
    <source>
        <dbReference type="ARBA" id="ARBA00022670"/>
    </source>
</evidence>
<dbReference type="PANTHER" id="PTHR45962:SF1">
    <property type="entry name" value="N-FATTY-ACYL-AMINO ACID SYNTHASE_HYDROLASE PM20D1"/>
    <property type="match status" value="1"/>
</dbReference>
<proteinExistence type="inferred from homology"/>
<dbReference type="InterPro" id="IPR002933">
    <property type="entry name" value="Peptidase_M20"/>
</dbReference>
<evidence type="ECO:0000256" key="3">
    <source>
        <dbReference type="ARBA" id="ARBA00022723"/>
    </source>
</evidence>
<evidence type="ECO:0000256" key="4">
    <source>
        <dbReference type="ARBA" id="ARBA00022801"/>
    </source>
</evidence>
<protein>
    <submittedName>
        <fullName evidence="7">M20 family peptidase</fullName>
    </submittedName>
</protein>
<gene>
    <name evidence="7" type="ORF">GCM10023172_15300</name>
</gene>
<dbReference type="InterPro" id="IPR036264">
    <property type="entry name" value="Bact_exopeptidase_dim_dom"/>
</dbReference>
<keyword evidence="2" id="KW-0645">Protease</keyword>
<feature type="domain" description="Peptidase M20 dimerisation" evidence="6">
    <location>
        <begin position="239"/>
        <end position="384"/>
    </location>
</feature>
<keyword evidence="3" id="KW-0479">Metal-binding</keyword>
<dbReference type="Gene3D" id="3.40.630.10">
    <property type="entry name" value="Zn peptidases"/>
    <property type="match status" value="1"/>
</dbReference>
<evidence type="ECO:0000259" key="6">
    <source>
        <dbReference type="Pfam" id="PF07687"/>
    </source>
</evidence>
<comment type="caution">
    <text evidence="7">The sequence shown here is derived from an EMBL/GenBank/DDBJ whole genome shotgun (WGS) entry which is preliminary data.</text>
</comment>
<dbReference type="PANTHER" id="PTHR45962">
    <property type="entry name" value="N-FATTY-ACYL-AMINO ACID SYNTHASE/HYDROLASE PM20D1"/>
    <property type="match status" value="1"/>
</dbReference>
<accession>A0ABP8Q881</accession>
<dbReference type="InterPro" id="IPR047177">
    <property type="entry name" value="Pept_M20A"/>
</dbReference>
<comment type="similarity">
    <text evidence="1">Belongs to the peptidase M20A family.</text>
</comment>
<dbReference type="Gene3D" id="1.10.150.900">
    <property type="match status" value="1"/>
</dbReference>
<dbReference type="Proteomes" id="UP001501243">
    <property type="component" value="Unassembled WGS sequence"/>
</dbReference>
<dbReference type="InterPro" id="IPR001261">
    <property type="entry name" value="ArgE/DapE_CS"/>
</dbReference>
<dbReference type="SUPFAM" id="SSF55031">
    <property type="entry name" value="Bacterial exopeptidase dimerisation domain"/>
    <property type="match status" value="1"/>
</dbReference>
<evidence type="ECO:0000256" key="1">
    <source>
        <dbReference type="ARBA" id="ARBA00006247"/>
    </source>
</evidence>
<dbReference type="PROSITE" id="PS00758">
    <property type="entry name" value="ARGE_DAPE_CPG2_1"/>
    <property type="match status" value="1"/>
</dbReference>
<dbReference type="EMBL" id="BAABGQ010000005">
    <property type="protein sequence ID" value="GAA4498405.1"/>
    <property type="molecule type" value="Genomic_DNA"/>
</dbReference>
<reference evidence="8" key="1">
    <citation type="journal article" date="2019" name="Int. J. Syst. Evol. Microbiol.">
        <title>The Global Catalogue of Microorganisms (GCM) 10K type strain sequencing project: providing services to taxonomists for standard genome sequencing and annotation.</title>
        <authorList>
            <consortium name="The Broad Institute Genomics Platform"/>
            <consortium name="The Broad Institute Genome Sequencing Center for Infectious Disease"/>
            <person name="Wu L."/>
            <person name="Ma J."/>
        </authorList>
    </citation>
    <scope>NUCLEOTIDE SEQUENCE [LARGE SCALE GENOMIC DNA]</scope>
    <source>
        <strain evidence="8">JCM 17841</strain>
    </source>
</reference>
<organism evidence="7 8">
    <name type="scientific">Hymenobacter ginsengisoli</name>
    <dbReference type="NCBI Taxonomy" id="1051626"/>
    <lineage>
        <taxon>Bacteria</taxon>
        <taxon>Pseudomonadati</taxon>
        <taxon>Bacteroidota</taxon>
        <taxon>Cytophagia</taxon>
        <taxon>Cytophagales</taxon>
        <taxon>Hymenobacteraceae</taxon>
        <taxon>Hymenobacter</taxon>
    </lineage>
</organism>
<dbReference type="SUPFAM" id="SSF53187">
    <property type="entry name" value="Zn-dependent exopeptidases"/>
    <property type="match status" value="1"/>
</dbReference>
<name>A0ABP8Q881_9BACT</name>
<sequence length="493" mass="52783">MRRFLLLLLFAALALLAVLLVNTLRLPNHQLAAVPAAPSVAVVPDSALAHLAGALRIPTVSRSNYAETDTVPFDQFQAYLQRTFPLVHQRLKRQTVSHYGLLYEWPGTDAALKPLLLLAHQDVVPVLPGTEAQWASPPFAGKTAQGYLYGRGALDDKLNVLGQMEAVEYLLRTGLQPRRTVLLAFGHDEETLGLRGAAALARLLRQQHPQLEMVLDEGGLIKSDGVAGLSQPVALVGVSEKGYLTLELSATGQGGHSSMPPALTSVGRVAAAVARLEAEPFPARLDGGVSGLLAYLAPAVPFGKRLVFANQWLFGSLIKKTLAATPSGNAALRTTTAPTIMRGGDKDNVLPIGAIATVNFRLLPGDSVAAVIRRVKGIINDQEVQVKMLGPGRDASPVSRTDNAAFATLHRTIKSVFPQALVAPYVVVGATDARAYASLCPQATYRFMPLLMDQAAIESLHGTNERLRPAAFQEVIRFYAALIKNMQSQSSGR</sequence>
<dbReference type="RefSeq" id="WP_208130782.1">
    <property type="nucleotide sequence ID" value="NZ_BAABGQ010000005.1"/>
</dbReference>
<evidence type="ECO:0000313" key="7">
    <source>
        <dbReference type="EMBL" id="GAA4498405.1"/>
    </source>
</evidence>
<dbReference type="Pfam" id="PF07687">
    <property type="entry name" value="M20_dimer"/>
    <property type="match status" value="1"/>
</dbReference>
<keyword evidence="5" id="KW-0862">Zinc</keyword>
<dbReference type="Pfam" id="PF01546">
    <property type="entry name" value="Peptidase_M20"/>
    <property type="match status" value="1"/>
</dbReference>
<dbReference type="Gene3D" id="3.30.70.360">
    <property type="match status" value="1"/>
</dbReference>
<evidence type="ECO:0000256" key="5">
    <source>
        <dbReference type="ARBA" id="ARBA00022833"/>
    </source>
</evidence>
<evidence type="ECO:0000313" key="8">
    <source>
        <dbReference type="Proteomes" id="UP001501243"/>
    </source>
</evidence>